<reference evidence="3" key="1">
    <citation type="submission" date="2023-01" db="EMBL/GenBank/DDBJ databases">
        <title>Genome assembly of the deep-sea coral Lophelia pertusa.</title>
        <authorList>
            <person name="Herrera S."/>
            <person name="Cordes E."/>
        </authorList>
    </citation>
    <scope>NUCLEOTIDE SEQUENCE</scope>
    <source>
        <strain evidence="3">USNM1676648</strain>
        <tissue evidence="3">Polyp</tissue>
    </source>
</reference>
<dbReference type="PANTHER" id="PTHR33995:SF7">
    <property type="entry name" value="BURSICON SUBUNIT ALPHA-RELATED"/>
    <property type="match status" value="1"/>
</dbReference>
<name>A0A9W9ZCC2_9CNID</name>
<evidence type="ECO:0000256" key="1">
    <source>
        <dbReference type="SAM" id="MobiDB-lite"/>
    </source>
</evidence>
<feature type="chain" id="PRO_5040881138" evidence="2">
    <location>
        <begin position="26"/>
        <end position="300"/>
    </location>
</feature>
<dbReference type="SUPFAM" id="SSF57501">
    <property type="entry name" value="Cystine-knot cytokines"/>
    <property type="match status" value="1"/>
</dbReference>
<keyword evidence="2" id="KW-0732">Signal</keyword>
<evidence type="ECO:0000313" key="3">
    <source>
        <dbReference type="EMBL" id="KAJ7378845.1"/>
    </source>
</evidence>
<evidence type="ECO:0000313" key="4">
    <source>
        <dbReference type="Proteomes" id="UP001163046"/>
    </source>
</evidence>
<feature type="signal peptide" evidence="2">
    <location>
        <begin position="1"/>
        <end position="25"/>
    </location>
</feature>
<dbReference type="PANTHER" id="PTHR33995">
    <property type="entry name" value="PROTEIN CBG18546"/>
    <property type="match status" value="1"/>
</dbReference>
<dbReference type="OrthoDB" id="5989594at2759"/>
<proteinExistence type="predicted"/>
<keyword evidence="4" id="KW-1185">Reference proteome</keyword>
<gene>
    <name evidence="3" type="ORF">OS493_020444</name>
</gene>
<comment type="caution">
    <text evidence="3">The sequence shown here is derived from an EMBL/GenBank/DDBJ whole genome shotgun (WGS) entry which is preliminary data.</text>
</comment>
<accession>A0A9W9ZCC2</accession>
<feature type="region of interest" description="Disordered" evidence="1">
    <location>
        <begin position="165"/>
        <end position="184"/>
    </location>
</feature>
<organism evidence="3 4">
    <name type="scientific">Desmophyllum pertusum</name>
    <dbReference type="NCBI Taxonomy" id="174260"/>
    <lineage>
        <taxon>Eukaryota</taxon>
        <taxon>Metazoa</taxon>
        <taxon>Cnidaria</taxon>
        <taxon>Anthozoa</taxon>
        <taxon>Hexacorallia</taxon>
        <taxon>Scleractinia</taxon>
        <taxon>Caryophylliina</taxon>
        <taxon>Caryophylliidae</taxon>
        <taxon>Desmophyllum</taxon>
    </lineage>
</organism>
<dbReference type="InterPro" id="IPR029034">
    <property type="entry name" value="Cystine-knot_cytokine"/>
</dbReference>
<sequence>MELTLKIMSLVPLIFLLSGFPLSSGRIFLPAKPLSVLTPRSNTTSKSFWINRVTRPRPTPSAPSINEKECSRIVDKLPQSRFYYKFRQVRQLCVRLNESQLLKKMKNLDGLNQRYMAKNRKDACKFKDLSGDGQPMPQAKQAQPVGNQMNITENRVNRLNNLLDETERLGDNNERRRKRSSGSIERGCWSRGSIVDGTTLTRLCTECAATTELPPAVFPPFINEVICGDADRRCFGPIGSCAQRVIRFTFLRRTGEYERDDALSQLLGVDVFVEEFEDFEQDIRSCCECRLFSFLASRIG</sequence>
<dbReference type="AlphaFoldDB" id="A0A9W9ZCC2"/>
<protein>
    <submittedName>
        <fullName evidence="3">Uncharacterized protein</fullName>
    </submittedName>
</protein>
<dbReference type="EMBL" id="MU826362">
    <property type="protein sequence ID" value="KAJ7378845.1"/>
    <property type="molecule type" value="Genomic_DNA"/>
</dbReference>
<feature type="compositionally biased region" description="Basic and acidic residues" evidence="1">
    <location>
        <begin position="165"/>
        <end position="174"/>
    </location>
</feature>
<evidence type="ECO:0000256" key="2">
    <source>
        <dbReference type="SAM" id="SignalP"/>
    </source>
</evidence>
<dbReference type="Proteomes" id="UP001163046">
    <property type="component" value="Unassembled WGS sequence"/>
</dbReference>